<dbReference type="EMBL" id="CP011114">
    <property type="protein sequence ID" value="AKG34801.1"/>
    <property type="molecule type" value="Genomic_DNA"/>
</dbReference>
<sequence length="319" mass="36829">MKIVVIGGSGHIGTYLVPKLVKAGHKVISITRGQSKPYKEDAAWRDVEQMTLDRDKESEGEFERKIAAINADVVVDLINFSLLDTKCMAEALKNTNLSHYIFCSSIWAHGKSTALPVIEDQPKFPLDEYGIQKAKSEEYLHNLYRQEGFPETVIMPGQISGPGWVIMNPTANHDYWIFDKIRRGEEITLPNFGMETLHHVHADDVAQVFFNAITHRKSALGESFHAVGAESITLLGYAQAMYRYFGQEEKIKFLPWDEWCNYTNDKDYIDRTYYHIVRSGYYSIEKGKRLLEYYPRHTLLETVEESVAYMVEHQWFEIE</sequence>
<name>A0A0F7CHU9_PAEDU</name>
<dbReference type="SUPFAM" id="SSF51735">
    <property type="entry name" value="NAD(P)-binding Rossmann-fold domains"/>
    <property type="match status" value="1"/>
</dbReference>
<organism evidence="2 3">
    <name type="scientific">Paenibacillus durus ATCC 35681</name>
    <dbReference type="NCBI Taxonomy" id="1333534"/>
    <lineage>
        <taxon>Bacteria</taxon>
        <taxon>Bacillati</taxon>
        <taxon>Bacillota</taxon>
        <taxon>Bacilli</taxon>
        <taxon>Bacillales</taxon>
        <taxon>Paenibacillaceae</taxon>
        <taxon>Paenibacillus</taxon>
    </lineage>
</organism>
<dbReference type="InterPro" id="IPR001509">
    <property type="entry name" value="Epimerase_deHydtase"/>
</dbReference>
<dbReference type="RefSeq" id="WP_025696764.1">
    <property type="nucleotide sequence ID" value="NZ_ASQQ01000464.1"/>
</dbReference>
<dbReference type="HOGENOM" id="CLU_835936_0_0_9"/>
<dbReference type="PATRIC" id="fig|1333534.5.peg.2115"/>
<dbReference type="Proteomes" id="UP000034189">
    <property type="component" value="Chromosome"/>
</dbReference>
<evidence type="ECO:0000313" key="2">
    <source>
        <dbReference type="EMBL" id="AKG34801.1"/>
    </source>
</evidence>
<protein>
    <recommendedName>
        <fullName evidence="1">NAD-dependent epimerase/dehydratase domain-containing protein</fullName>
    </recommendedName>
</protein>
<dbReference type="Pfam" id="PF01370">
    <property type="entry name" value="Epimerase"/>
    <property type="match status" value="1"/>
</dbReference>
<accession>A0A0F7CHU9</accession>
<reference evidence="2 3" key="1">
    <citation type="submission" date="2015-03" db="EMBL/GenBank/DDBJ databases">
        <authorList>
            <person name="Abdul Halim M."/>
        </authorList>
    </citation>
    <scope>NUCLEOTIDE SEQUENCE [LARGE SCALE GENOMIC DNA]</scope>
    <source>
        <strain evidence="2 3">ATCC 35681</strain>
    </source>
</reference>
<dbReference type="InterPro" id="IPR050177">
    <property type="entry name" value="Lipid_A_modif_metabolic_enz"/>
</dbReference>
<evidence type="ECO:0000259" key="1">
    <source>
        <dbReference type="Pfam" id="PF01370"/>
    </source>
</evidence>
<feature type="domain" description="NAD-dependent epimerase/dehydratase" evidence="1">
    <location>
        <begin position="3"/>
        <end position="218"/>
    </location>
</feature>
<dbReference type="AlphaFoldDB" id="A0A0F7CHU9"/>
<dbReference type="Gene3D" id="3.40.50.720">
    <property type="entry name" value="NAD(P)-binding Rossmann-like Domain"/>
    <property type="match status" value="1"/>
</dbReference>
<dbReference type="PANTHER" id="PTHR43245">
    <property type="entry name" value="BIFUNCTIONAL POLYMYXIN RESISTANCE PROTEIN ARNA"/>
    <property type="match status" value="1"/>
</dbReference>
<proteinExistence type="predicted"/>
<evidence type="ECO:0000313" key="3">
    <source>
        <dbReference type="Proteomes" id="UP000034189"/>
    </source>
</evidence>
<reference evidence="2 3" key="2">
    <citation type="journal article" date="2016" name="Genome Announc.">
        <title>Genome Sequence of a Gram-Positive Diazotroph, Paenibacillus durus Type Strain ATCC 35681.</title>
        <authorList>
            <person name="Halim M.A."/>
            <person name="Rahman A.Y."/>
            <person name="Sim K.S."/>
            <person name="Yam H.C."/>
            <person name="Rahim A.A."/>
            <person name="Ghazali A.H."/>
            <person name="Najimudin N."/>
        </authorList>
    </citation>
    <scope>NUCLEOTIDE SEQUENCE [LARGE SCALE GENOMIC DNA]</scope>
    <source>
        <strain evidence="2 3">ATCC 35681</strain>
    </source>
</reference>
<gene>
    <name evidence="2" type="ORF">VK70_09650</name>
</gene>
<dbReference type="InterPro" id="IPR036291">
    <property type="entry name" value="NAD(P)-bd_dom_sf"/>
</dbReference>
<dbReference type="OrthoDB" id="9776016at2"/>